<organism evidence="8">
    <name type="scientific">Darwinula stevensoni</name>
    <dbReference type="NCBI Taxonomy" id="69355"/>
    <lineage>
        <taxon>Eukaryota</taxon>
        <taxon>Metazoa</taxon>
        <taxon>Ecdysozoa</taxon>
        <taxon>Arthropoda</taxon>
        <taxon>Crustacea</taxon>
        <taxon>Oligostraca</taxon>
        <taxon>Ostracoda</taxon>
        <taxon>Podocopa</taxon>
        <taxon>Podocopida</taxon>
        <taxon>Darwinulocopina</taxon>
        <taxon>Darwinuloidea</taxon>
        <taxon>Darwinulidae</taxon>
        <taxon>Darwinula</taxon>
    </lineage>
</organism>
<name>A0A7R9A8F7_9CRUS</name>
<dbReference type="PANTHER" id="PTHR13064">
    <property type="entry name" value="TRANSMEMBRANE PROTEIN 9 FAMILY MEMBER"/>
    <property type="match status" value="1"/>
</dbReference>
<feature type="compositionally biased region" description="Polar residues" evidence="6">
    <location>
        <begin position="56"/>
        <end position="67"/>
    </location>
</feature>
<dbReference type="OrthoDB" id="10059035at2759"/>
<keyword evidence="3 7" id="KW-0812">Transmembrane</keyword>
<evidence type="ECO:0000256" key="7">
    <source>
        <dbReference type="SAM" id="Phobius"/>
    </source>
</evidence>
<evidence type="ECO:0000256" key="5">
    <source>
        <dbReference type="ARBA" id="ARBA00023136"/>
    </source>
</evidence>
<reference evidence="8" key="1">
    <citation type="submission" date="2020-11" db="EMBL/GenBank/DDBJ databases">
        <authorList>
            <person name="Tran Van P."/>
        </authorList>
    </citation>
    <scope>NUCLEOTIDE SEQUENCE</scope>
</reference>
<dbReference type="EMBL" id="CAJPEV010002260">
    <property type="protein sequence ID" value="CAG0896311.1"/>
    <property type="molecule type" value="Genomic_DNA"/>
</dbReference>
<protein>
    <submittedName>
        <fullName evidence="8">Uncharacterized protein</fullName>
    </submittedName>
</protein>
<evidence type="ECO:0000256" key="4">
    <source>
        <dbReference type="ARBA" id="ARBA00022989"/>
    </source>
</evidence>
<keyword evidence="5 7" id="KW-0472">Membrane</keyword>
<evidence type="ECO:0000313" key="9">
    <source>
        <dbReference type="Proteomes" id="UP000677054"/>
    </source>
</evidence>
<sequence length="102" mass="12134">MPDMSLKEDVKVIVIIIIWIIAILVLYMIFLMVLDPILSKRKQDAYVEHTNEEEPQASTSEMPLRNRSGSNVFDRVGHQQVRWKQQVQEQRRNIYDRHVMLN</sequence>
<evidence type="ECO:0000313" key="8">
    <source>
        <dbReference type="EMBL" id="CAD7249376.1"/>
    </source>
</evidence>
<accession>A0A7R9A8F7</accession>
<feature type="region of interest" description="Disordered" evidence="6">
    <location>
        <begin position="48"/>
        <end position="67"/>
    </location>
</feature>
<feature type="transmembrane region" description="Helical" evidence="7">
    <location>
        <begin position="12"/>
        <end position="34"/>
    </location>
</feature>
<gene>
    <name evidence="8" type="ORF">DSTB1V02_LOCUS9174</name>
</gene>
<comment type="subcellular location">
    <subcellularLocation>
        <location evidence="1">Membrane</location>
    </subcellularLocation>
</comment>
<proteinExistence type="inferred from homology"/>
<evidence type="ECO:0000256" key="3">
    <source>
        <dbReference type="ARBA" id="ARBA00022692"/>
    </source>
</evidence>
<dbReference type="InterPro" id="IPR008853">
    <property type="entry name" value="TMEM9/TMEM9B"/>
</dbReference>
<dbReference type="EMBL" id="LR901777">
    <property type="protein sequence ID" value="CAD7249376.1"/>
    <property type="molecule type" value="Genomic_DNA"/>
</dbReference>
<dbReference type="AlphaFoldDB" id="A0A7R9A8F7"/>
<comment type="similarity">
    <text evidence="2">Belongs to the TMEM9 family.</text>
</comment>
<dbReference type="Proteomes" id="UP000677054">
    <property type="component" value="Unassembled WGS sequence"/>
</dbReference>
<dbReference type="GO" id="GO:0005765">
    <property type="term" value="C:lysosomal membrane"/>
    <property type="evidence" value="ECO:0007669"/>
    <property type="project" value="InterPro"/>
</dbReference>
<dbReference type="Pfam" id="PF05434">
    <property type="entry name" value="Tmemb_9"/>
    <property type="match status" value="1"/>
</dbReference>
<keyword evidence="9" id="KW-1185">Reference proteome</keyword>
<keyword evidence="4 7" id="KW-1133">Transmembrane helix</keyword>
<evidence type="ECO:0000256" key="2">
    <source>
        <dbReference type="ARBA" id="ARBA00007264"/>
    </source>
</evidence>
<dbReference type="PANTHER" id="PTHR13064:SF6">
    <property type="entry name" value="TRANSMEMBRANE PROTEIN 9"/>
    <property type="match status" value="1"/>
</dbReference>
<evidence type="ECO:0000256" key="6">
    <source>
        <dbReference type="SAM" id="MobiDB-lite"/>
    </source>
</evidence>
<evidence type="ECO:0000256" key="1">
    <source>
        <dbReference type="ARBA" id="ARBA00004370"/>
    </source>
</evidence>